<dbReference type="InterPro" id="IPR021434">
    <property type="entry name" value="DUF3082"/>
</dbReference>
<evidence type="ECO:0000313" key="5">
    <source>
        <dbReference type="Proteomes" id="UP000664859"/>
    </source>
</evidence>
<reference evidence="4" key="1">
    <citation type="submission" date="2021-02" db="EMBL/GenBank/DDBJ databases">
        <title>First Annotated Genome of the Yellow-green Alga Tribonema minus.</title>
        <authorList>
            <person name="Mahan K.M."/>
        </authorList>
    </citation>
    <scope>NUCLEOTIDE SEQUENCE</scope>
    <source>
        <strain evidence="4">UTEX B ZZ1240</strain>
    </source>
</reference>
<keyword evidence="2" id="KW-1133">Transmembrane helix</keyword>
<dbReference type="Pfam" id="PF11282">
    <property type="entry name" value="DUF3082"/>
    <property type="match status" value="1"/>
</dbReference>
<feature type="transmembrane region" description="Helical" evidence="2">
    <location>
        <begin position="149"/>
        <end position="171"/>
    </location>
</feature>
<evidence type="ECO:0000256" key="2">
    <source>
        <dbReference type="SAM" id="Phobius"/>
    </source>
</evidence>
<feature type="chain" id="PRO_5032961021" evidence="3">
    <location>
        <begin position="20"/>
        <end position="252"/>
    </location>
</feature>
<feature type="signal peptide" evidence="3">
    <location>
        <begin position="1"/>
        <end position="19"/>
    </location>
</feature>
<feature type="region of interest" description="Disordered" evidence="1">
    <location>
        <begin position="186"/>
        <end position="210"/>
    </location>
</feature>
<name>A0A835ZBJ7_9STRA</name>
<protein>
    <submittedName>
        <fullName evidence="4">Uncharacterized protein</fullName>
    </submittedName>
</protein>
<keyword evidence="5" id="KW-1185">Reference proteome</keyword>
<gene>
    <name evidence="4" type="ORF">JKP88DRAFT_232049</name>
</gene>
<evidence type="ECO:0000256" key="3">
    <source>
        <dbReference type="SAM" id="SignalP"/>
    </source>
</evidence>
<sequence>MKAIFAAAAAAMLCLAADAFLLPAQSNLHSHKTCITSARAAKPDSEDSTESKAVTQSVNARLLEEINSSMPKYRVLEGATRLSVEREEVDLNGVQPLMAFLGSVGAGAMSAGAWRLTNVLAGIYLVQSEKFANSDILAVQRLTGLMKQVIVGLGTLATGVFGVTALGMALLGGRVLMGVVSGELDPSKVDEKASSSRGRGPAPTAQEGELEDVKQLLAKADAEIAAQLQQARRQKQAQPDSAAVDGVEQQQL</sequence>
<keyword evidence="2" id="KW-0812">Transmembrane</keyword>
<evidence type="ECO:0000256" key="1">
    <source>
        <dbReference type="SAM" id="MobiDB-lite"/>
    </source>
</evidence>
<dbReference type="OrthoDB" id="45605at2759"/>
<feature type="region of interest" description="Disordered" evidence="1">
    <location>
        <begin position="228"/>
        <end position="252"/>
    </location>
</feature>
<dbReference type="Proteomes" id="UP000664859">
    <property type="component" value="Unassembled WGS sequence"/>
</dbReference>
<dbReference type="AlphaFoldDB" id="A0A835ZBJ7"/>
<keyword evidence="2" id="KW-0472">Membrane</keyword>
<dbReference type="EMBL" id="JAFCMP010000031">
    <property type="protein sequence ID" value="KAG5190635.1"/>
    <property type="molecule type" value="Genomic_DNA"/>
</dbReference>
<accession>A0A835ZBJ7</accession>
<evidence type="ECO:0000313" key="4">
    <source>
        <dbReference type="EMBL" id="KAG5190635.1"/>
    </source>
</evidence>
<organism evidence="4 5">
    <name type="scientific">Tribonema minus</name>
    <dbReference type="NCBI Taxonomy" id="303371"/>
    <lineage>
        <taxon>Eukaryota</taxon>
        <taxon>Sar</taxon>
        <taxon>Stramenopiles</taxon>
        <taxon>Ochrophyta</taxon>
        <taxon>PX clade</taxon>
        <taxon>Xanthophyceae</taxon>
        <taxon>Tribonematales</taxon>
        <taxon>Tribonemataceae</taxon>
        <taxon>Tribonema</taxon>
    </lineage>
</organism>
<comment type="caution">
    <text evidence="4">The sequence shown here is derived from an EMBL/GenBank/DDBJ whole genome shotgun (WGS) entry which is preliminary data.</text>
</comment>
<keyword evidence="3" id="KW-0732">Signal</keyword>
<proteinExistence type="predicted"/>